<dbReference type="RefSeq" id="XP_045953265.1">
    <property type="nucleotide sequence ID" value="XM_046108129.1"/>
</dbReference>
<dbReference type="Proteomes" id="UP000758603">
    <property type="component" value="Unassembled WGS sequence"/>
</dbReference>
<feature type="compositionally biased region" description="Polar residues" evidence="1">
    <location>
        <begin position="91"/>
        <end position="105"/>
    </location>
</feature>
<organism evidence="2 3">
    <name type="scientific">Truncatella angustata</name>
    <dbReference type="NCBI Taxonomy" id="152316"/>
    <lineage>
        <taxon>Eukaryota</taxon>
        <taxon>Fungi</taxon>
        <taxon>Dikarya</taxon>
        <taxon>Ascomycota</taxon>
        <taxon>Pezizomycotina</taxon>
        <taxon>Sordariomycetes</taxon>
        <taxon>Xylariomycetidae</taxon>
        <taxon>Amphisphaeriales</taxon>
        <taxon>Sporocadaceae</taxon>
        <taxon>Truncatella</taxon>
    </lineage>
</organism>
<dbReference type="GeneID" id="70137020"/>
<evidence type="ECO:0000256" key="1">
    <source>
        <dbReference type="SAM" id="MobiDB-lite"/>
    </source>
</evidence>
<dbReference type="OrthoDB" id="411394at2759"/>
<evidence type="ECO:0000313" key="3">
    <source>
        <dbReference type="Proteomes" id="UP000758603"/>
    </source>
</evidence>
<protein>
    <submittedName>
        <fullName evidence="2">Uncharacterized protein</fullName>
    </submittedName>
</protein>
<reference evidence="2" key="1">
    <citation type="journal article" date="2021" name="Nat. Commun.">
        <title>Genetic determinants of endophytism in the Arabidopsis root mycobiome.</title>
        <authorList>
            <person name="Mesny F."/>
            <person name="Miyauchi S."/>
            <person name="Thiergart T."/>
            <person name="Pickel B."/>
            <person name="Atanasova L."/>
            <person name="Karlsson M."/>
            <person name="Huettel B."/>
            <person name="Barry K.W."/>
            <person name="Haridas S."/>
            <person name="Chen C."/>
            <person name="Bauer D."/>
            <person name="Andreopoulos W."/>
            <person name="Pangilinan J."/>
            <person name="LaButti K."/>
            <person name="Riley R."/>
            <person name="Lipzen A."/>
            <person name="Clum A."/>
            <person name="Drula E."/>
            <person name="Henrissat B."/>
            <person name="Kohler A."/>
            <person name="Grigoriev I.V."/>
            <person name="Martin F.M."/>
            <person name="Hacquard S."/>
        </authorList>
    </citation>
    <scope>NUCLEOTIDE SEQUENCE</scope>
    <source>
        <strain evidence="2">MPI-SDFR-AT-0073</strain>
    </source>
</reference>
<comment type="caution">
    <text evidence="2">The sequence shown here is derived from an EMBL/GenBank/DDBJ whole genome shotgun (WGS) entry which is preliminary data.</text>
</comment>
<proteinExistence type="predicted"/>
<gene>
    <name evidence="2" type="ORF">BKA67DRAFT_663150</name>
</gene>
<keyword evidence="3" id="KW-1185">Reference proteome</keyword>
<feature type="region of interest" description="Disordered" evidence="1">
    <location>
        <begin position="85"/>
        <end position="124"/>
    </location>
</feature>
<dbReference type="AlphaFoldDB" id="A0A9P8RP53"/>
<accession>A0A9P8RP53</accession>
<sequence>MDIFEDVVNRKTIPTTADPDGRFKYHAERLTAMAITQTYNYMIEGVLEYGLLTTGETIDEQQRVIFGLRRWAEDFETTLRSIPRDERYAPSGSSSGSLYTPTTYAGISRSPRVPRTRSKRWAPAEDRPDVQLAKPVAADHLIDRDEFLRLLFQQLQESLDHGISRLDMGGSRNVLFKISLMAYGYTFVTKGTVSAFIQDLGHETTIYKHLEGL</sequence>
<dbReference type="EMBL" id="JAGPXC010000009">
    <property type="protein sequence ID" value="KAH6646751.1"/>
    <property type="molecule type" value="Genomic_DNA"/>
</dbReference>
<name>A0A9P8RP53_9PEZI</name>
<evidence type="ECO:0000313" key="2">
    <source>
        <dbReference type="EMBL" id="KAH6646751.1"/>
    </source>
</evidence>